<feature type="transmembrane region" description="Helical" evidence="1">
    <location>
        <begin position="58"/>
        <end position="81"/>
    </location>
</feature>
<evidence type="ECO:0000313" key="3">
    <source>
        <dbReference type="Proteomes" id="UP001183246"/>
    </source>
</evidence>
<evidence type="ECO:0000313" key="2">
    <source>
        <dbReference type="EMBL" id="MDT0341974.1"/>
    </source>
</evidence>
<dbReference type="EMBL" id="JAVREL010000002">
    <property type="protein sequence ID" value="MDT0341974.1"/>
    <property type="molecule type" value="Genomic_DNA"/>
</dbReference>
<name>A0ABU2MK59_9ACTN</name>
<protein>
    <recommendedName>
        <fullName evidence="4">Integral membrane protein</fullName>
    </recommendedName>
</protein>
<evidence type="ECO:0008006" key="4">
    <source>
        <dbReference type="Google" id="ProtNLM"/>
    </source>
</evidence>
<keyword evidence="1" id="KW-0472">Membrane</keyword>
<feature type="transmembrane region" description="Helical" evidence="1">
    <location>
        <begin position="87"/>
        <end position="108"/>
    </location>
</feature>
<accession>A0ABU2MK59</accession>
<sequence length="223" mass="23836">MNGGGVVNAVLNVVPVWLRRLTRHEFLLMLSVLRWIARRPPHGVGPGDTAVPYAAAQTAIMLIMTFVSVLETVVLAILIPWPLVHAILLGVGIWGIFFGVALHCSCVVRPHVVGADGSLRLRYGALIDIRVPAERVAAVRLDRRYPGMGKLVTSENGTVDLLIAGETNLTAELTEPVMFIRPLGKRASASALRFRADDPDAVLAALADRPGLGGTSLGGTSQR</sequence>
<gene>
    <name evidence="2" type="ORF">RM590_04895</name>
</gene>
<keyword evidence="1" id="KW-0812">Transmembrane</keyword>
<keyword evidence="3" id="KW-1185">Reference proteome</keyword>
<proteinExistence type="predicted"/>
<evidence type="ECO:0000256" key="1">
    <source>
        <dbReference type="SAM" id="Phobius"/>
    </source>
</evidence>
<comment type="caution">
    <text evidence="2">The sequence shown here is derived from an EMBL/GenBank/DDBJ whole genome shotgun (WGS) entry which is preliminary data.</text>
</comment>
<dbReference type="RefSeq" id="WP_311703107.1">
    <property type="nucleotide sequence ID" value="NZ_JAVREL010000002.1"/>
</dbReference>
<reference evidence="3" key="1">
    <citation type="submission" date="2023-07" db="EMBL/GenBank/DDBJ databases">
        <title>30 novel species of actinomycetes from the DSMZ collection.</title>
        <authorList>
            <person name="Nouioui I."/>
        </authorList>
    </citation>
    <scope>NUCLEOTIDE SEQUENCE [LARGE SCALE GENOMIC DNA]</scope>
    <source>
        <strain evidence="3">DSM 44938</strain>
    </source>
</reference>
<dbReference type="Proteomes" id="UP001183246">
    <property type="component" value="Unassembled WGS sequence"/>
</dbReference>
<keyword evidence="1" id="KW-1133">Transmembrane helix</keyword>
<organism evidence="2 3">
    <name type="scientific">Streptomyces litchfieldiae</name>
    <dbReference type="NCBI Taxonomy" id="3075543"/>
    <lineage>
        <taxon>Bacteria</taxon>
        <taxon>Bacillati</taxon>
        <taxon>Actinomycetota</taxon>
        <taxon>Actinomycetes</taxon>
        <taxon>Kitasatosporales</taxon>
        <taxon>Streptomycetaceae</taxon>
        <taxon>Streptomyces</taxon>
    </lineage>
</organism>